<reference evidence="4 5" key="1">
    <citation type="submission" date="2022-10" db="EMBL/GenBank/DDBJ databases">
        <title>Luteolibacter arcticus strain CCTCC AB 2014275, whole genome shotgun sequencing project.</title>
        <authorList>
            <person name="Zhao G."/>
            <person name="Shen L."/>
        </authorList>
    </citation>
    <scope>NUCLEOTIDE SEQUENCE [LARGE SCALE GENOMIC DNA]</scope>
    <source>
        <strain evidence="4 5">CCTCC AB 2014275</strain>
    </source>
</reference>
<dbReference type="RefSeq" id="WP_264486489.1">
    <property type="nucleotide sequence ID" value="NZ_JAPDDT010000002.1"/>
</dbReference>
<dbReference type="PANTHER" id="PTHR15337">
    <property type="entry name" value="ANTERIOR GRADIENT PROTEIN-RELATED"/>
    <property type="match status" value="1"/>
</dbReference>
<feature type="signal peptide" evidence="2">
    <location>
        <begin position="1"/>
        <end position="18"/>
    </location>
</feature>
<dbReference type="Gene3D" id="3.40.30.10">
    <property type="entry name" value="Glutaredoxin"/>
    <property type="match status" value="1"/>
</dbReference>
<keyword evidence="5" id="KW-1185">Reference proteome</keyword>
<dbReference type="Pfam" id="PF13899">
    <property type="entry name" value="Thioredoxin_7"/>
    <property type="match status" value="1"/>
</dbReference>
<protein>
    <submittedName>
        <fullName evidence="4">Thioredoxin family protein</fullName>
    </submittedName>
</protein>
<dbReference type="EMBL" id="JAPDDT010000002">
    <property type="protein sequence ID" value="MCW1922380.1"/>
    <property type="molecule type" value="Genomic_DNA"/>
</dbReference>
<dbReference type="InterPro" id="IPR013766">
    <property type="entry name" value="Thioredoxin_domain"/>
</dbReference>
<proteinExistence type="predicted"/>
<organism evidence="4 5">
    <name type="scientific">Luteolibacter arcticus</name>
    <dbReference type="NCBI Taxonomy" id="1581411"/>
    <lineage>
        <taxon>Bacteria</taxon>
        <taxon>Pseudomonadati</taxon>
        <taxon>Verrucomicrobiota</taxon>
        <taxon>Verrucomicrobiia</taxon>
        <taxon>Verrucomicrobiales</taxon>
        <taxon>Verrucomicrobiaceae</taxon>
        <taxon>Luteolibacter</taxon>
    </lineage>
</organism>
<evidence type="ECO:0000313" key="4">
    <source>
        <dbReference type="EMBL" id="MCW1922380.1"/>
    </source>
</evidence>
<feature type="domain" description="Thioredoxin" evidence="3">
    <location>
        <begin position="4"/>
        <end position="149"/>
    </location>
</feature>
<keyword evidence="1 2" id="KW-0732">Signal</keyword>
<dbReference type="PROSITE" id="PS51352">
    <property type="entry name" value="THIOREDOXIN_2"/>
    <property type="match status" value="1"/>
</dbReference>
<feature type="chain" id="PRO_5045760251" evidence="2">
    <location>
        <begin position="19"/>
        <end position="150"/>
    </location>
</feature>
<dbReference type="SUPFAM" id="SSF52833">
    <property type="entry name" value="Thioredoxin-like"/>
    <property type="match status" value="1"/>
</dbReference>
<accession>A0ABT3GFK1</accession>
<dbReference type="PANTHER" id="PTHR15337:SF11">
    <property type="entry name" value="THIOREDOXIN DOMAIN-CONTAINING PROTEIN"/>
    <property type="match status" value="1"/>
</dbReference>
<evidence type="ECO:0000256" key="1">
    <source>
        <dbReference type="ARBA" id="ARBA00022729"/>
    </source>
</evidence>
<gene>
    <name evidence="4" type="ORF">OKA05_07430</name>
</gene>
<sequence>MKTLLRSLAVLAATASFAFGSEGWMTNWEEAKAKAKAENKPILINLTGSDWCGWCIKIEKEVFSSKDFKEYAAANVILMEADFPRKKELPADLKKQNEELKKQYLAGGYPTVWLLDAEGKKLSEDLGELKGGTKGYIAKLTELIAKSKAK</sequence>
<evidence type="ECO:0000313" key="5">
    <source>
        <dbReference type="Proteomes" id="UP001320876"/>
    </source>
</evidence>
<dbReference type="InterPro" id="IPR051099">
    <property type="entry name" value="AGR/TXD"/>
</dbReference>
<evidence type="ECO:0000259" key="3">
    <source>
        <dbReference type="PROSITE" id="PS51352"/>
    </source>
</evidence>
<evidence type="ECO:0000256" key="2">
    <source>
        <dbReference type="SAM" id="SignalP"/>
    </source>
</evidence>
<dbReference type="Proteomes" id="UP001320876">
    <property type="component" value="Unassembled WGS sequence"/>
</dbReference>
<name>A0ABT3GFK1_9BACT</name>
<dbReference type="InterPro" id="IPR036249">
    <property type="entry name" value="Thioredoxin-like_sf"/>
</dbReference>
<comment type="caution">
    <text evidence="4">The sequence shown here is derived from an EMBL/GenBank/DDBJ whole genome shotgun (WGS) entry which is preliminary data.</text>
</comment>